<dbReference type="EMBL" id="CP005386">
    <property type="protein sequence ID" value="AGL27119.1"/>
    <property type="molecule type" value="Genomic_DNA"/>
</dbReference>
<keyword evidence="2" id="KW-0436">Ligase</keyword>
<dbReference type="HOGENOM" id="CLU_2917762_0_0_11"/>
<proteinExistence type="predicted"/>
<dbReference type="EC" id="6.1.1.20" evidence="2"/>
<protein>
    <submittedName>
        <fullName evidence="2">Phenylalanyl-tRNA ligase subunit alpha</fullName>
        <ecNumber evidence="2">6.1.1.20</ecNumber>
    </submittedName>
</protein>
<accession>R4M603</accession>
<feature type="region of interest" description="Disordered" evidence="1">
    <location>
        <begin position="40"/>
        <end position="61"/>
    </location>
</feature>
<dbReference type="PATRIC" id="fig|1310114.3.peg.2395"/>
<dbReference type="AlphaFoldDB" id="R4M603"/>
<gene>
    <name evidence="2" type="primary">pheS</name>
    <name evidence="2" type="ORF">J113_11440</name>
</gene>
<dbReference type="KEGG" id="mtuc:J113_11440"/>
<organism evidence="2 3">
    <name type="scientific">Mycobacterium tuberculosis CAS/NITR204</name>
    <dbReference type="NCBI Taxonomy" id="1310114"/>
    <lineage>
        <taxon>Bacteria</taxon>
        <taxon>Bacillati</taxon>
        <taxon>Actinomycetota</taxon>
        <taxon>Actinomycetes</taxon>
        <taxon>Mycobacteriales</taxon>
        <taxon>Mycobacteriaceae</taxon>
        <taxon>Mycobacterium</taxon>
        <taxon>Mycobacterium tuberculosis complex</taxon>
    </lineage>
</organism>
<sequence length="61" mass="6149">MSMLSPEALTTAVDAAQQAIALADTLDVLARVKTESRRPLAVGAGAAGAGRAAQRTASRGR</sequence>
<name>R4M603_MYCTX</name>
<reference evidence="2 3" key="1">
    <citation type="journal article" date="2013" name="Genome Announc.">
        <title>Whole-Genome Sequences of Four Clinical Isolates of Mycobacterium tuberculosis from Tamil Nadu, South India.</title>
        <authorList>
            <person name="Narayanan S."/>
            <person name="Deshpande U."/>
        </authorList>
    </citation>
    <scope>NUCLEOTIDE SEQUENCE [LARGE SCALE GENOMIC DNA]</scope>
    <source>
        <strain evidence="2 3">CAS/NITR204</strain>
    </source>
</reference>
<dbReference type="GO" id="GO:0004826">
    <property type="term" value="F:phenylalanine-tRNA ligase activity"/>
    <property type="evidence" value="ECO:0007669"/>
    <property type="project" value="UniProtKB-EC"/>
</dbReference>
<evidence type="ECO:0000256" key="1">
    <source>
        <dbReference type="SAM" id="MobiDB-lite"/>
    </source>
</evidence>
<evidence type="ECO:0000313" key="2">
    <source>
        <dbReference type="EMBL" id="AGL27119.1"/>
    </source>
</evidence>
<dbReference type="Proteomes" id="UP000013548">
    <property type="component" value="Chromosome"/>
</dbReference>
<evidence type="ECO:0000313" key="3">
    <source>
        <dbReference type="Proteomes" id="UP000013548"/>
    </source>
</evidence>